<evidence type="ECO:0000313" key="1">
    <source>
        <dbReference type="EMBL" id="AIO02019.1"/>
    </source>
</evidence>
<gene>
    <name evidence="1" type="ORF">LPMP_343970</name>
</gene>
<dbReference type="VEuPathDB" id="TriTrypDB:LPAL13_340047000"/>
<reference evidence="1 2" key="1">
    <citation type="journal article" date="2015" name="Sci. Rep.">
        <title>The genome of Leishmania panamensis: insights into genomics of the L. (Viannia) subgenus.</title>
        <authorList>
            <person name="Llanes A."/>
            <person name="Restrepo C.M."/>
            <person name="Vecchio G.D."/>
            <person name="Anguizola F.J."/>
            <person name="Lleonart R."/>
        </authorList>
    </citation>
    <scope>NUCLEOTIDE SEQUENCE [LARGE SCALE GENOMIC DNA]</scope>
    <source>
        <strain evidence="1 2">MHOM/PA/94/PSC-1</strain>
    </source>
</reference>
<dbReference type="EMBL" id="CP009403">
    <property type="protein sequence ID" value="AIO02019.1"/>
    <property type="molecule type" value="Genomic_DNA"/>
</dbReference>
<dbReference type="RefSeq" id="XP_010702819.1">
    <property type="nucleotide sequence ID" value="XM_010704517.1"/>
</dbReference>
<dbReference type="GO" id="GO:0071011">
    <property type="term" value="C:precatalytic spliceosome"/>
    <property type="evidence" value="ECO:0007669"/>
    <property type="project" value="TreeGrafter"/>
</dbReference>
<dbReference type="eggNOG" id="ENOG502S5ET">
    <property type="taxonomic scope" value="Eukaryota"/>
</dbReference>
<dbReference type="OrthoDB" id="274726at2759"/>
<dbReference type="KEGG" id="lpan:LPMP_343970"/>
<dbReference type="Proteomes" id="UP000063063">
    <property type="component" value="Chromosome 34"/>
</dbReference>
<dbReference type="GO" id="GO:0005686">
    <property type="term" value="C:U2 snRNP"/>
    <property type="evidence" value="ECO:0007669"/>
    <property type="project" value="TreeGrafter"/>
</dbReference>
<evidence type="ECO:0000313" key="2">
    <source>
        <dbReference type="Proteomes" id="UP000063063"/>
    </source>
</evidence>
<dbReference type="VEuPathDB" id="TriTrypDB:LPMP_343970"/>
<dbReference type="PANTHER" id="PTHR20978:SF0">
    <property type="entry name" value="SPLICING FACTOR 3B SUBUNIT 5"/>
    <property type="match status" value="1"/>
</dbReference>
<dbReference type="PANTHER" id="PTHR20978">
    <property type="entry name" value="SPLICING FACTOR 3B SUBUNIT 5"/>
    <property type="match status" value="1"/>
</dbReference>
<organism evidence="1 2">
    <name type="scientific">Leishmania panamensis</name>
    <dbReference type="NCBI Taxonomy" id="5679"/>
    <lineage>
        <taxon>Eukaryota</taxon>
        <taxon>Discoba</taxon>
        <taxon>Euglenozoa</taxon>
        <taxon>Kinetoplastea</taxon>
        <taxon>Metakinetoplastina</taxon>
        <taxon>Trypanosomatida</taxon>
        <taxon>Trypanosomatidae</taxon>
        <taxon>Leishmaniinae</taxon>
        <taxon>Leishmania</taxon>
        <taxon>Leishmania guyanensis species complex</taxon>
    </lineage>
</organism>
<accession>A0A088S176</accession>
<dbReference type="InterPro" id="IPR009846">
    <property type="entry name" value="SF3b5/RDS3-10"/>
</dbReference>
<sequence>MGDPFVRPGLEYAPHVEQVLLKHEGTMTLETTKDDWMRYQHRDTLAAIIEHRDQIEHLCIAENLPPAKMERILLERMVDPIAKR</sequence>
<proteinExistence type="predicted"/>
<keyword evidence="2" id="KW-1185">Reference proteome</keyword>
<protein>
    <submittedName>
        <fullName evidence="1">RNA splicing protein, putative</fullName>
    </submittedName>
</protein>
<dbReference type="AlphaFoldDB" id="A0A088S176"/>
<dbReference type="Pfam" id="PF07189">
    <property type="entry name" value="SF3b10"/>
    <property type="match status" value="1"/>
</dbReference>
<dbReference type="GeneID" id="22578902"/>
<dbReference type="GO" id="GO:0000398">
    <property type="term" value="P:mRNA splicing, via spliceosome"/>
    <property type="evidence" value="ECO:0007669"/>
    <property type="project" value="TreeGrafter"/>
</dbReference>
<name>A0A088S176_LEIPA</name>